<reference evidence="7" key="1">
    <citation type="journal article" date="2019" name="Int. J. Syst. Evol. Microbiol.">
        <title>The Global Catalogue of Microorganisms (GCM) 10K type strain sequencing project: providing services to taxonomists for standard genome sequencing and annotation.</title>
        <authorList>
            <consortium name="The Broad Institute Genomics Platform"/>
            <consortium name="The Broad Institute Genome Sequencing Center for Infectious Disease"/>
            <person name="Wu L."/>
            <person name="Ma J."/>
        </authorList>
    </citation>
    <scope>NUCLEOTIDE SEQUENCE [LARGE SCALE GENOMIC DNA]</scope>
    <source>
        <strain evidence="7">KCTC 19812</strain>
    </source>
</reference>
<dbReference type="InterPro" id="IPR002347">
    <property type="entry name" value="SDR_fam"/>
</dbReference>
<keyword evidence="4" id="KW-0560">Oxidoreductase</keyword>
<dbReference type="PRINTS" id="PR00080">
    <property type="entry name" value="SDRFAMILY"/>
</dbReference>
<dbReference type="InterPro" id="IPR020904">
    <property type="entry name" value="Sc_DH/Rdtase_CS"/>
</dbReference>
<evidence type="ECO:0000313" key="6">
    <source>
        <dbReference type="EMBL" id="MFD2203627.1"/>
    </source>
</evidence>
<name>A0ABW5BBY4_9BACT</name>
<dbReference type="PRINTS" id="PR00081">
    <property type="entry name" value="GDHRDH"/>
</dbReference>
<dbReference type="Gene3D" id="3.40.50.720">
    <property type="entry name" value="NAD(P)-binding Rossmann-like Domain"/>
    <property type="match status" value="1"/>
</dbReference>
<evidence type="ECO:0000313" key="7">
    <source>
        <dbReference type="Proteomes" id="UP001597414"/>
    </source>
</evidence>
<dbReference type="RefSeq" id="WP_380806344.1">
    <property type="nucleotide sequence ID" value="NZ_JBHUIV010000025.1"/>
</dbReference>
<comment type="similarity">
    <text evidence="5">Belongs to the short-chain dehydrogenases/reductases (SDR) family.</text>
</comment>
<keyword evidence="2" id="KW-0963">Cytoplasm</keyword>
<evidence type="ECO:0000256" key="4">
    <source>
        <dbReference type="ARBA" id="ARBA00023002"/>
    </source>
</evidence>
<gene>
    <name evidence="6" type="ORF">ACFSKV_18750</name>
</gene>
<protein>
    <submittedName>
        <fullName evidence="6">SDR family NAD(P)-dependent oxidoreductase</fullName>
    </submittedName>
</protein>
<dbReference type="Pfam" id="PF00106">
    <property type="entry name" value="adh_short"/>
    <property type="match status" value="1"/>
</dbReference>
<comment type="subcellular location">
    <subcellularLocation>
        <location evidence="1">Cytoplasm</location>
    </subcellularLocation>
</comment>
<dbReference type="PROSITE" id="PS00061">
    <property type="entry name" value="ADH_SHORT"/>
    <property type="match status" value="1"/>
</dbReference>
<comment type="caution">
    <text evidence="6">The sequence shown here is derived from an EMBL/GenBank/DDBJ whole genome shotgun (WGS) entry which is preliminary data.</text>
</comment>
<keyword evidence="7" id="KW-1185">Reference proteome</keyword>
<evidence type="ECO:0000256" key="3">
    <source>
        <dbReference type="ARBA" id="ARBA00022857"/>
    </source>
</evidence>
<accession>A0ABW5BBY4</accession>
<evidence type="ECO:0000256" key="5">
    <source>
        <dbReference type="RuleBase" id="RU000363"/>
    </source>
</evidence>
<dbReference type="PANTHER" id="PTHR44085">
    <property type="entry name" value="SEPIAPTERIN REDUCTASE"/>
    <property type="match status" value="1"/>
</dbReference>
<proteinExistence type="inferred from homology"/>
<evidence type="ECO:0000256" key="2">
    <source>
        <dbReference type="ARBA" id="ARBA00022490"/>
    </source>
</evidence>
<sequence length="245" mass="26643">MPNNELFIITGSSKGIGKALVDQLLEDPGNQVIGIARSPQSLVHPKFKGMALDLTNLQIVLGKLDEMMPTSDFGKIVLVNNAGMLGPIDHLGKLDPKKIEEVFMLNTIMPAVLMNAFIHKYGSKKDIDRLIVNISSGAAKKAIDGWACYSASKSALNMLSETAAVEAGLDQTGIRIFSVAPGVVDTSMQAEIRLADRRAFSSLSKFVGLKENDELSPPKFTAEKLLELIKNPGRFEAVQQDVREY</sequence>
<dbReference type="PANTHER" id="PTHR44085:SF2">
    <property type="entry name" value="SEPIAPTERIN REDUCTASE"/>
    <property type="match status" value="1"/>
</dbReference>
<evidence type="ECO:0000256" key="1">
    <source>
        <dbReference type="ARBA" id="ARBA00004496"/>
    </source>
</evidence>
<dbReference type="InterPro" id="IPR051721">
    <property type="entry name" value="Biopterin_syn/organic_redct"/>
</dbReference>
<dbReference type="InterPro" id="IPR036291">
    <property type="entry name" value="NAD(P)-bd_dom_sf"/>
</dbReference>
<dbReference type="Proteomes" id="UP001597414">
    <property type="component" value="Unassembled WGS sequence"/>
</dbReference>
<keyword evidence="3" id="KW-0521">NADP</keyword>
<dbReference type="EMBL" id="JBHUIV010000025">
    <property type="protein sequence ID" value="MFD2203627.1"/>
    <property type="molecule type" value="Genomic_DNA"/>
</dbReference>
<dbReference type="SUPFAM" id="SSF51735">
    <property type="entry name" value="NAD(P)-binding Rossmann-fold domains"/>
    <property type="match status" value="1"/>
</dbReference>
<organism evidence="6 7">
    <name type="scientific">Shivajiella indica</name>
    <dbReference type="NCBI Taxonomy" id="872115"/>
    <lineage>
        <taxon>Bacteria</taxon>
        <taxon>Pseudomonadati</taxon>
        <taxon>Bacteroidota</taxon>
        <taxon>Cytophagia</taxon>
        <taxon>Cytophagales</taxon>
        <taxon>Cyclobacteriaceae</taxon>
        <taxon>Shivajiella</taxon>
    </lineage>
</organism>